<accession>A0A4R6Y0I9</accession>
<evidence type="ECO:0000313" key="3">
    <source>
        <dbReference type="EMBL" id="TDR23633.1"/>
    </source>
</evidence>
<dbReference type="InterPro" id="IPR025392">
    <property type="entry name" value="DUF4124"/>
</dbReference>
<dbReference type="EMBL" id="SNZB01000001">
    <property type="protein sequence ID" value="TDR23633.1"/>
    <property type="molecule type" value="Genomic_DNA"/>
</dbReference>
<evidence type="ECO:0000259" key="2">
    <source>
        <dbReference type="Pfam" id="PF13511"/>
    </source>
</evidence>
<gene>
    <name evidence="3" type="ORF">C8D91_0497</name>
</gene>
<name>A0A4R6Y0I9_9GAMM</name>
<dbReference type="AlphaFoldDB" id="A0A4R6Y0I9"/>
<dbReference type="Proteomes" id="UP000295724">
    <property type="component" value="Unassembled WGS sequence"/>
</dbReference>
<feature type="region of interest" description="Disordered" evidence="1">
    <location>
        <begin position="58"/>
        <end position="78"/>
    </location>
</feature>
<proteinExistence type="predicted"/>
<comment type="caution">
    <text evidence="3">The sequence shown here is derived from an EMBL/GenBank/DDBJ whole genome shotgun (WGS) entry which is preliminary data.</text>
</comment>
<feature type="domain" description="DUF4124" evidence="2">
    <location>
        <begin position="3"/>
        <end position="33"/>
    </location>
</feature>
<sequence>MVCFLLCLADAMATVYKCVDENQTIHYQNTQCDAHLDATVMNVTDVPEIVDYSARQNNQSNQHASSYKHRVNQSSEQNDPMVWRKQLCNRLWSQYKKAQKEVVRKCKKARDIYCDQDADQIEQTNLNRDIRKTARSYPSRGNPQLYLPQLFQLKNELKNNGCW</sequence>
<evidence type="ECO:0000313" key="4">
    <source>
        <dbReference type="Proteomes" id="UP000295724"/>
    </source>
</evidence>
<dbReference type="Pfam" id="PF13511">
    <property type="entry name" value="DUF4124"/>
    <property type="match status" value="1"/>
</dbReference>
<protein>
    <submittedName>
        <fullName evidence="3">Uncharacterized protein DUF4124</fullName>
    </submittedName>
</protein>
<evidence type="ECO:0000256" key="1">
    <source>
        <dbReference type="SAM" id="MobiDB-lite"/>
    </source>
</evidence>
<reference evidence="3 4" key="1">
    <citation type="submission" date="2019-03" db="EMBL/GenBank/DDBJ databases">
        <title>Genomic Encyclopedia of Type Strains, Phase IV (KMG-IV): sequencing the most valuable type-strain genomes for metagenomic binning, comparative biology and taxonomic classification.</title>
        <authorList>
            <person name="Goeker M."/>
        </authorList>
    </citation>
    <scope>NUCLEOTIDE SEQUENCE [LARGE SCALE GENOMIC DNA]</scope>
    <source>
        <strain evidence="3 4">DSM 25488</strain>
    </source>
</reference>
<organism evidence="3 4">
    <name type="scientific">Marinicella litoralis</name>
    <dbReference type="NCBI Taxonomy" id="644220"/>
    <lineage>
        <taxon>Bacteria</taxon>
        <taxon>Pseudomonadati</taxon>
        <taxon>Pseudomonadota</taxon>
        <taxon>Gammaproteobacteria</taxon>
        <taxon>Lysobacterales</taxon>
        <taxon>Marinicellaceae</taxon>
        <taxon>Marinicella</taxon>
    </lineage>
</organism>
<keyword evidence="4" id="KW-1185">Reference proteome</keyword>